<keyword evidence="11" id="KW-0732">Signal</keyword>
<keyword evidence="5" id="KW-0808">Transferase</keyword>
<dbReference type="Pfam" id="PF00672">
    <property type="entry name" value="HAMP"/>
    <property type="match status" value="1"/>
</dbReference>
<keyword evidence="10" id="KW-0472">Membrane</keyword>
<keyword evidence="9" id="KW-0902">Two-component regulatory system</keyword>
<dbReference type="InterPro" id="IPR005467">
    <property type="entry name" value="His_kinase_dom"/>
</dbReference>
<dbReference type="InterPro" id="IPR036097">
    <property type="entry name" value="HisK_dim/P_sf"/>
</dbReference>
<dbReference type="OrthoDB" id="9757990at2"/>
<evidence type="ECO:0000256" key="10">
    <source>
        <dbReference type="SAM" id="Phobius"/>
    </source>
</evidence>
<dbReference type="InterPro" id="IPR004358">
    <property type="entry name" value="Sig_transdc_His_kin-like_C"/>
</dbReference>
<evidence type="ECO:0000256" key="2">
    <source>
        <dbReference type="ARBA" id="ARBA00004236"/>
    </source>
</evidence>
<evidence type="ECO:0000256" key="11">
    <source>
        <dbReference type="SAM" id="SignalP"/>
    </source>
</evidence>
<dbReference type="CDD" id="cd00082">
    <property type="entry name" value="HisKA"/>
    <property type="match status" value="1"/>
</dbReference>
<dbReference type="GO" id="GO:0005886">
    <property type="term" value="C:plasma membrane"/>
    <property type="evidence" value="ECO:0007669"/>
    <property type="project" value="UniProtKB-SubCell"/>
</dbReference>
<dbReference type="InterPro" id="IPR050736">
    <property type="entry name" value="Sensor_HK_Regulatory"/>
</dbReference>
<dbReference type="FunFam" id="3.30.565.10:FF:000006">
    <property type="entry name" value="Sensor histidine kinase WalK"/>
    <property type="match status" value="1"/>
</dbReference>
<evidence type="ECO:0000256" key="7">
    <source>
        <dbReference type="ARBA" id="ARBA00022777"/>
    </source>
</evidence>
<keyword evidence="7 14" id="KW-0418">Kinase</keyword>
<dbReference type="CDD" id="cd06225">
    <property type="entry name" value="HAMP"/>
    <property type="match status" value="1"/>
</dbReference>
<dbReference type="PANTHER" id="PTHR43711:SF1">
    <property type="entry name" value="HISTIDINE KINASE 1"/>
    <property type="match status" value="1"/>
</dbReference>
<protein>
    <recommendedName>
        <fullName evidence="3">histidine kinase</fullName>
        <ecNumber evidence="3">2.7.13.3</ecNumber>
    </recommendedName>
</protein>
<dbReference type="Gene3D" id="1.10.287.130">
    <property type="match status" value="1"/>
</dbReference>
<keyword evidence="15" id="KW-1185">Reference proteome</keyword>
<dbReference type="AlphaFoldDB" id="A0A4R7W5N1"/>
<feature type="domain" description="HAMP" evidence="13">
    <location>
        <begin position="310"/>
        <end position="362"/>
    </location>
</feature>
<dbReference type="SMART" id="SM00304">
    <property type="entry name" value="HAMP"/>
    <property type="match status" value="1"/>
</dbReference>
<keyword evidence="8 10" id="KW-1133">Transmembrane helix</keyword>
<comment type="caution">
    <text evidence="14">The sequence shown here is derived from an EMBL/GenBank/DDBJ whole genome shotgun (WGS) entry which is preliminary data.</text>
</comment>
<name>A0A4R7W5N1_9PSEU</name>
<dbReference type="Pfam" id="PF00512">
    <property type="entry name" value="HisKA"/>
    <property type="match status" value="1"/>
</dbReference>
<dbReference type="Proteomes" id="UP000294927">
    <property type="component" value="Unassembled WGS sequence"/>
</dbReference>
<dbReference type="SUPFAM" id="SSF55874">
    <property type="entry name" value="ATPase domain of HSP90 chaperone/DNA topoisomerase II/histidine kinase"/>
    <property type="match status" value="1"/>
</dbReference>
<accession>A0A4R7W5N1</accession>
<comment type="catalytic activity">
    <reaction evidence="1">
        <text>ATP + protein L-histidine = ADP + protein N-phospho-L-histidine.</text>
        <dbReference type="EC" id="2.7.13.3"/>
    </reaction>
</comment>
<dbReference type="SMART" id="SM00387">
    <property type="entry name" value="HATPase_c"/>
    <property type="match status" value="1"/>
</dbReference>
<gene>
    <name evidence="14" type="ORF">CLV71_101160</name>
</gene>
<feature type="transmembrane region" description="Helical" evidence="10">
    <location>
        <begin position="290"/>
        <end position="309"/>
    </location>
</feature>
<dbReference type="Gene3D" id="6.10.340.10">
    <property type="match status" value="1"/>
</dbReference>
<dbReference type="SMART" id="SM00388">
    <property type="entry name" value="HisKA"/>
    <property type="match status" value="1"/>
</dbReference>
<dbReference type="RefSeq" id="WP_133900602.1">
    <property type="nucleotide sequence ID" value="NZ_SOCP01000001.1"/>
</dbReference>
<dbReference type="EC" id="2.7.13.3" evidence="3"/>
<dbReference type="EMBL" id="SOCP01000001">
    <property type="protein sequence ID" value="TDV57289.1"/>
    <property type="molecule type" value="Genomic_DNA"/>
</dbReference>
<evidence type="ECO:0000256" key="4">
    <source>
        <dbReference type="ARBA" id="ARBA00022553"/>
    </source>
</evidence>
<evidence type="ECO:0000256" key="6">
    <source>
        <dbReference type="ARBA" id="ARBA00022692"/>
    </source>
</evidence>
<reference evidence="14 15" key="1">
    <citation type="submission" date="2019-03" db="EMBL/GenBank/DDBJ databases">
        <title>Genomic Encyclopedia of Archaeal and Bacterial Type Strains, Phase II (KMG-II): from individual species to whole genera.</title>
        <authorList>
            <person name="Goeker M."/>
        </authorList>
    </citation>
    <scope>NUCLEOTIDE SEQUENCE [LARGE SCALE GENOMIC DNA]</scope>
    <source>
        <strain evidence="14 15">DSM 45499</strain>
    </source>
</reference>
<dbReference type="InterPro" id="IPR003661">
    <property type="entry name" value="HisK_dim/P_dom"/>
</dbReference>
<evidence type="ECO:0000256" key="5">
    <source>
        <dbReference type="ARBA" id="ARBA00022679"/>
    </source>
</evidence>
<dbReference type="InterPro" id="IPR003660">
    <property type="entry name" value="HAMP_dom"/>
</dbReference>
<proteinExistence type="predicted"/>
<feature type="chain" id="PRO_5038773987" description="histidine kinase" evidence="11">
    <location>
        <begin position="28"/>
        <end position="574"/>
    </location>
</feature>
<comment type="subcellular location">
    <subcellularLocation>
        <location evidence="2">Cell membrane</location>
    </subcellularLocation>
</comment>
<evidence type="ECO:0000259" key="13">
    <source>
        <dbReference type="PROSITE" id="PS50885"/>
    </source>
</evidence>
<dbReference type="GO" id="GO:0000155">
    <property type="term" value="F:phosphorelay sensor kinase activity"/>
    <property type="evidence" value="ECO:0007669"/>
    <property type="project" value="InterPro"/>
</dbReference>
<dbReference type="SUPFAM" id="SSF47384">
    <property type="entry name" value="Homodimeric domain of signal transducing histidine kinase"/>
    <property type="match status" value="1"/>
</dbReference>
<dbReference type="Pfam" id="PF02518">
    <property type="entry name" value="HATPase_c"/>
    <property type="match status" value="1"/>
</dbReference>
<evidence type="ECO:0000256" key="8">
    <source>
        <dbReference type="ARBA" id="ARBA00022989"/>
    </source>
</evidence>
<sequence length="574" mass="60638">MRVSLLTRLLGASVLIAVLAIAATAWLATRTTTNAIEQEQGRTLATDNQIYTTLLGYAATHPSWDGVGPTLETLAQHTDRRITLLAHDRTPIADSSTGPLPSIASAVVDPLAVDPALVPDAAADRIDSRAVGPFRLPDNEKTYLDGLAAEALQCVRTRSGGGEIVTTPTGRPRVAGPNGYTAASCGGAALDDPTPTEQAALTQLSALVNGCLDRNGLPPVRLALDRSWTWTAPGPAQAGIENTVTGCVASARHEQLTPFVAPAAMLFVTTEAGAAAPSPFDLSAGNQGRIALAAAAVLVVTVAITVLAGRRLTRPLRALTAAAQRMRDGVPDTRVRVRGHDEIARLAAAFNDMAVTRERMERQRNDMVGDIAHELRTPLSNIRGWLEATQDGVSTLDPPLVASLLEEARLLQHVIDDLQDLALADAGTLRLHVADVDVPELLADLPLPPNAVVAAEPLTVRADPMRLRQMLGNLVANAVRHTPPEGTITLRAYPSGDVGVLEVSDTGTGISPDDLPHVFDRFWRAEKSRNRATGGSGLGLAIVRKLAESHHGTATVESVPGEGATFRLRLPRTR</sequence>
<dbReference type="PROSITE" id="PS50109">
    <property type="entry name" value="HIS_KIN"/>
    <property type="match status" value="1"/>
</dbReference>
<dbReference type="PANTHER" id="PTHR43711">
    <property type="entry name" value="TWO-COMPONENT HISTIDINE KINASE"/>
    <property type="match status" value="1"/>
</dbReference>
<feature type="domain" description="Histidine kinase" evidence="12">
    <location>
        <begin position="370"/>
        <end position="574"/>
    </location>
</feature>
<dbReference type="InterPro" id="IPR003594">
    <property type="entry name" value="HATPase_dom"/>
</dbReference>
<organism evidence="14 15">
    <name type="scientific">Actinophytocola oryzae</name>
    <dbReference type="NCBI Taxonomy" id="502181"/>
    <lineage>
        <taxon>Bacteria</taxon>
        <taxon>Bacillati</taxon>
        <taxon>Actinomycetota</taxon>
        <taxon>Actinomycetes</taxon>
        <taxon>Pseudonocardiales</taxon>
        <taxon>Pseudonocardiaceae</taxon>
    </lineage>
</organism>
<dbReference type="SUPFAM" id="SSF158472">
    <property type="entry name" value="HAMP domain-like"/>
    <property type="match status" value="1"/>
</dbReference>
<dbReference type="Gene3D" id="3.30.565.10">
    <property type="entry name" value="Histidine kinase-like ATPase, C-terminal domain"/>
    <property type="match status" value="1"/>
</dbReference>
<evidence type="ECO:0000313" key="14">
    <source>
        <dbReference type="EMBL" id="TDV57289.1"/>
    </source>
</evidence>
<evidence type="ECO:0000256" key="3">
    <source>
        <dbReference type="ARBA" id="ARBA00012438"/>
    </source>
</evidence>
<feature type="signal peptide" evidence="11">
    <location>
        <begin position="1"/>
        <end position="27"/>
    </location>
</feature>
<keyword evidence="6 10" id="KW-0812">Transmembrane</keyword>
<dbReference type="PROSITE" id="PS50885">
    <property type="entry name" value="HAMP"/>
    <property type="match status" value="1"/>
</dbReference>
<evidence type="ECO:0000259" key="12">
    <source>
        <dbReference type="PROSITE" id="PS50109"/>
    </source>
</evidence>
<dbReference type="InterPro" id="IPR036890">
    <property type="entry name" value="HATPase_C_sf"/>
</dbReference>
<keyword evidence="4" id="KW-0597">Phosphoprotein</keyword>
<evidence type="ECO:0000313" key="15">
    <source>
        <dbReference type="Proteomes" id="UP000294927"/>
    </source>
</evidence>
<dbReference type="PRINTS" id="PR00344">
    <property type="entry name" value="BCTRLSENSOR"/>
</dbReference>
<evidence type="ECO:0000256" key="9">
    <source>
        <dbReference type="ARBA" id="ARBA00023012"/>
    </source>
</evidence>
<evidence type="ECO:0000256" key="1">
    <source>
        <dbReference type="ARBA" id="ARBA00000085"/>
    </source>
</evidence>